<accession>A0A2L2T873</accession>
<protein>
    <submittedName>
        <fullName evidence="1">Uncharacterized protein</fullName>
    </submittedName>
</protein>
<name>A0A2L2T873_9HYPO</name>
<dbReference type="AlphaFoldDB" id="A0A2L2T873"/>
<dbReference type="EMBL" id="LN649229">
    <property type="protein sequence ID" value="CEI67082.1"/>
    <property type="molecule type" value="Genomic_DNA"/>
</dbReference>
<proteinExistence type="predicted"/>
<organism evidence="1 2">
    <name type="scientific">Fusarium venenatum</name>
    <dbReference type="NCBI Taxonomy" id="56646"/>
    <lineage>
        <taxon>Eukaryota</taxon>
        <taxon>Fungi</taxon>
        <taxon>Dikarya</taxon>
        <taxon>Ascomycota</taxon>
        <taxon>Pezizomycotina</taxon>
        <taxon>Sordariomycetes</taxon>
        <taxon>Hypocreomycetidae</taxon>
        <taxon>Hypocreales</taxon>
        <taxon>Nectriaceae</taxon>
        <taxon>Fusarium</taxon>
    </lineage>
</organism>
<dbReference type="Proteomes" id="UP000245910">
    <property type="component" value="Chromosome I"/>
</dbReference>
<reference evidence="2" key="1">
    <citation type="submission" date="2014-10" db="EMBL/GenBank/DDBJ databases">
        <authorList>
            <person name="King R."/>
        </authorList>
    </citation>
    <scope>NUCLEOTIDE SEQUENCE [LARGE SCALE GENOMIC DNA]</scope>
    <source>
        <strain evidence="2">A3/5</strain>
    </source>
</reference>
<keyword evidence="2" id="KW-1185">Reference proteome</keyword>
<evidence type="ECO:0000313" key="1">
    <source>
        <dbReference type="EMBL" id="CEI67082.1"/>
    </source>
</evidence>
<evidence type="ECO:0000313" key="2">
    <source>
        <dbReference type="Proteomes" id="UP000245910"/>
    </source>
</evidence>
<sequence length="62" mass="7366">MYGVQSKVRAVWWYWIRTMVSGFNQGFWMRCTNTYKKYPSIVEEANSDSELQITHDPCLPLC</sequence>